<dbReference type="PANTHER" id="PTHR42754">
    <property type="entry name" value="ENDOGLUCANASE"/>
    <property type="match status" value="1"/>
</dbReference>
<proteinExistence type="predicted"/>
<dbReference type="Gene3D" id="2.120.10.30">
    <property type="entry name" value="TolB, C-terminal domain"/>
    <property type="match status" value="1"/>
</dbReference>
<feature type="transmembrane region" description="Helical" evidence="1">
    <location>
        <begin position="234"/>
        <end position="252"/>
    </location>
</feature>
<sequence length="261" mass="28387">MFLVKYDSSGVKQWNRTWGGITEDYCIGVAVDSSDNVYVAGGTNSFGAGSFDMVLVKYDSSGVQQWNRTWGENYEDYGVGVAVDSSDNVYLTGWTGSWGPPSSEDMVLVKYDSSGVQQWNRTWGGIARDYGRGVVVDSSDNVYLAGETGSFGEGWEDMVLVKYDSSGVQQWNRTWGGNVFDYGTGVTVDLSDNVYVAGWTNSFGEVSGDLSGSGDIFLVKFGAEKREGIQAVPGYDLLLFISIIGVITALYLNKIRFSGSL</sequence>
<name>A0A0F9A235_9ZZZZ</name>
<dbReference type="InterPro" id="IPR011042">
    <property type="entry name" value="6-blade_b-propeller_TolB-like"/>
</dbReference>
<dbReference type="Gene3D" id="2.40.10.500">
    <property type="match status" value="1"/>
</dbReference>
<keyword evidence="1" id="KW-0812">Transmembrane</keyword>
<evidence type="ECO:0000313" key="2">
    <source>
        <dbReference type="EMBL" id="KKK92160.1"/>
    </source>
</evidence>
<gene>
    <name evidence="2" type="ORF">LCGC14_2705710</name>
</gene>
<dbReference type="SUPFAM" id="SSF101898">
    <property type="entry name" value="NHL repeat"/>
    <property type="match status" value="1"/>
</dbReference>
<dbReference type="EMBL" id="LAZR01048339">
    <property type="protein sequence ID" value="KKK92160.1"/>
    <property type="molecule type" value="Genomic_DNA"/>
</dbReference>
<evidence type="ECO:0008006" key="3">
    <source>
        <dbReference type="Google" id="ProtNLM"/>
    </source>
</evidence>
<dbReference type="PANTHER" id="PTHR42754:SF1">
    <property type="entry name" value="LIPOPROTEIN"/>
    <property type="match status" value="1"/>
</dbReference>
<comment type="caution">
    <text evidence="2">The sequence shown here is derived from an EMBL/GenBank/DDBJ whole genome shotgun (WGS) entry which is preliminary data.</text>
</comment>
<dbReference type="Pfam" id="PF06739">
    <property type="entry name" value="SBBP"/>
    <property type="match status" value="4"/>
</dbReference>
<protein>
    <recommendedName>
        <fullName evidence="3">Bulb-type lectin domain-containing protein</fullName>
    </recommendedName>
</protein>
<dbReference type="InterPro" id="IPR010620">
    <property type="entry name" value="SBBP_repeat"/>
</dbReference>
<organism evidence="2">
    <name type="scientific">marine sediment metagenome</name>
    <dbReference type="NCBI Taxonomy" id="412755"/>
    <lineage>
        <taxon>unclassified sequences</taxon>
        <taxon>metagenomes</taxon>
        <taxon>ecological metagenomes</taxon>
    </lineage>
</organism>
<keyword evidence="1" id="KW-1133">Transmembrane helix</keyword>
<reference evidence="2" key="1">
    <citation type="journal article" date="2015" name="Nature">
        <title>Complex archaea that bridge the gap between prokaryotes and eukaryotes.</title>
        <authorList>
            <person name="Spang A."/>
            <person name="Saw J.H."/>
            <person name="Jorgensen S.L."/>
            <person name="Zaremba-Niedzwiedzka K."/>
            <person name="Martijn J."/>
            <person name="Lind A.E."/>
            <person name="van Eijk R."/>
            <person name="Schleper C."/>
            <person name="Guy L."/>
            <person name="Ettema T.J."/>
        </authorList>
    </citation>
    <scope>NUCLEOTIDE SEQUENCE</scope>
</reference>
<accession>A0A0F9A235</accession>
<keyword evidence="1" id="KW-0472">Membrane</keyword>
<dbReference type="AlphaFoldDB" id="A0A0F9A235"/>
<evidence type="ECO:0000256" key="1">
    <source>
        <dbReference type="SAM" id="Phobius"/>
    </source>
</evidence>